<dbReference type="GO" id="GO:0008955">
    <property type="term" value="F:peptidoglycan glycosyltransferase activity"/>
    <property type="evidence" value="ECO:0007669"/>
    <property type="project" value="UniProtKB-EC"/>
</dbReference>
<dbReference type="GO" id="GO:0008360">
    <property type="term" value="P:regulation of cell shape"/>
    <property type="evidence" value="ECO:0007669"/>
    <property type="project" value="UniProtKB-KW"/>
</dbReference>
<evidence type="ECO:0000256" key="8">
    <source>
        <dbReference type="ARBA" id="ARBA00023136"/>
    </source>
</evidence>
<feature type="transmembrane region" description="Helical" evidence="17">
    <location>
        <begin position="171"/>
        <end position="204"/>
    </location>
</feature>
<evidence type="ECO:0000256" key="14">
    <source>
        <dbReference type="ARBA" id="ARBA00044770"/>
    </source>
</evidence>
<evidence type="ECO:0000256" key="5">
    <source>
        <dbReference type="ARBA" id="ARBA00022960"/>
    </source>
</evidence>
<keyword evidence="6" id="KW-0573">Peptidoglycan synthesis</keyword>
<evidence type="ECO:0000256" key="1">
    <source>
        <dbReference type="ARBA" id="ARBA00004141"/>
    </source>
</evidence>
<evidence type="ECO:0000256" key="4">
    <source>
        <dbReference type="ARBA" id="ARBA00022692"/>
    </source>
</evidence>
<feature type="transmembrane region" description="Helical" evidence="17">
    <location>
        <begin position="75"/>
        <end position="96"/>
    </location>
</feature>
<name>A0NIX3_OENOE</name>
<dbReference type="GO" id="GO:0009252">
    <property type="term" value="P:peptidoglycan biosynthetic process"/>
    <property type="evidence" value="ECO:0007669"/>
    <property type="project" value="UniProtKB-KW"/>
</dbReference>
<sequence>MSKIIKQLDWFLIGPFLFLSLIGVLMVFSSSDDYSAGAFSFLIRQSIFALIGIATVFVFYFFVKIDWLASPKWTSLAMLITFGLLLFARFIAPATAGTGAHGWINLPMFNIEPAEIFKIVIILYLASLSSHRLDKYQRKSRGTRPHRPLNLNNQNTTEKVKMIFGYTRFQVIFVLSNLLIVVLMPDLGNALIALFLIAVIIFSSGPNPKYLFLSIALILLIYIFLPLIIKQIPESFLSSHYQARRLLIFMDPWPYAKNQSLQLVNSFYAIAHGGLFGVGLGNSIEKMGYLPEANTDFIMAIFVEELGSISLFIVLGLLLIMIGRMFYIAFHVRNNFGRLVLYGIASYFFIQALVNLGGIIGALPLTGVTFPFISYGGSSFLISSISVGIACVVSRTYSEQIKTRRRESRQRTRMKK</sequence>
<evidence type="ECO:0000256" key="11">
    <source>
        <dbReference type="ARBA" id="ARBA00038053"/>
    </source>
</evidence>
<keyword evidence="3" id="KW-0808">Transferase</keyword>
<feature type="transmembrane region" description="Helical" evidence="17">
    <location>
        <begin position="372"/>
        <end position="397"/>
    </location>
</feature>
<keyword evidence="2" id="KW-0328">Glycosyltransferase</keyword>
<feature type="transmembrane region" description="Helical" evidence="17">
    <location>
        <begin position="210"/>
        <end position="229"/>
    </location>
</feature>
<evidence type="ECO:0000256" key="17">
    <source>
        <dbReference type="SAM" id="Phobius"/>
    </source>
</evidence>
<evidence type="ECO:0000313" key="19">
    <source>
        <dbReference type="Proteomes" id="UP000003346"/>
    </source>
</evidence>
<evidence type="ECO:0000256" key="7">
    <source>
        <dbReference type="ARBA" id="ARBA00022989"/>
    </source>
</evidence>
<dbReference type="AlphaFoldDB" id="A0NIX3"/>
<evidence type="ECO:0000256" key="3">
    <source>
        <dbReference type="ARBA" id="ARBA00022679"/>
    </source>
</evidence>
<dbReference type="PROSITE" id="PS00428">
    <property type="entry name" value="FTSW_RODA_SPOVE"/>
    <property type="match status" value="1"/>
</dbReference>
<evidence type="ECO:0000313" key="18">
    <source>
        <dbReference type="EMBL" id="EAV39555.1"/>
    </source>
</evidence>
<feature type="transmembrane region" description="Helical" evidence="17">
    <location>
        <begin position="12"/>
        <end position="30"/>
    </location>
</feature>
<dbReference type="PANTHER" id="PTHR30474:SF2">
    <property type="entry name" value="PEPTIDOGLYCAN GLYCOSYLTRANSFERASE FTSW-RELATED"/>
    <property type="match status" value="1"/>
</dbReference>
<evidence type="ECO:0000256" key="10">
    <source>
        <dbReference type="ARBA" id="ARBA00033270"/>
    </source>
</evidence>
<protein>
    <recommendedName>
        <fullName evidence="12">Probable peptidoglycan glycosyltransferase FtsW</fullName>
        <ecNumber evidence="14">2.4.99.28</ecNumber>
    </recommendedName>
    <alternativeName>
        <fullName evidence="13">Cell division protein FtsW</fullName>
    </alternativeName>
    <alternativeName>
        <fullName evidence="10">Cell wall polymerase</fullName>
    </alternativeName>
    <alternativeName>
        <fullName evidence="9">Peptidoglycan polymerase</fullName>
    </alternativeName>
</protein>
<organism evidence="18 19">
    <name type="scientific">Oenococcus oeni ATCC BAA-1163</name>
    <dbReference type="NCBI Taxonomy" id="379360"/>
    <lineage>
        <taxon>Bacteria</taxon>
        <taxon>Bacillati</taxon>
        <taxon>Bacillota</taxon>
        <taxon>Bacilli</taxon>
        <taxon>Lactobacillales</taxon>
        <taxon>Lactobacillaceae</taxon>
        <taxon>Oenococcus</taxon>
    </lineage>
</organism>
<evidence type="ECO:0000256" key="6">
    <source>
        <dbReference type="ARBA" id="ARBA00022984"/>
    </source>
</evidence>
<evidence type="ECO:0000256" key="13">
    <source>
        <dbReference type="ARBA" id="ARBA00041418"/>
    </source>
</evidence>
<reference evidence="18 19" key="1">
    <citation type="submission" date="2006-11" db="EMBL/GenBank/DDBJ databases">
        <authorList>
            <consortium name="Laboratoire de Microbiologie (Universite Bourgogne)"/>
            <consortium name="GENOME Express"/>
            <consortium name="UMR Oenologie Ampelologie (Universite Bordeaux 2)"/>
            <person name="Guzzo J."/>
        </authorList>
    </citation>
    <scope>NUCLEOTIDE SEQUENCE [LARGE SCALE GENOMIC DNA]</scope>
    <source>
        <strain evidence="18 19">ATCC BAA-1163</strain>
    </source>
</reference>
<dbReference type="EC" id="2.4.99.28" evidence="14"/>
<comment type="function">
    <text evidence="16">Peptidoglycan polymerase that is essential for cell division.</text>
</comment>
<dbReference type="GO" id="GO:0005886">
    <property type="term" value="C:plasma membrane"/>
    <property type="evidence" value="ECO:0007669"/>
    <property type="project" value="TreeGrafter"/>
</dbReference>
<feature type="transmembrane region" description="Helical" evidence="17">
    <location>
        <begin position="339"/>
        <end position="360"/>
    </location>
</feature>
<evidence type="ECO:0000256" key="16">
    <source>
        <dbReference type="ARBA" id="ARBA00049966"/>
    </source>
</evidence>
<keyword evidence="4 17" id="KW-0812">Transmembrane</keyword>
<comment type="caution">
    <text evidence="18">The sequence shown here is derived from an EMBL/GenBank/DDBJ whole genome shotgun (WGS) entry which is preliminary data.</text>
</comment>
<feature type="transmembrane region" description="Helical" evidence="17">
    <location>
        <begin position="306"/>
        <end position="327"/>
    </location>
</feature>
<dbReference type="GO" id="GO:0051301">
    <property type="term" value="P:cell division"/>
    <property type="evidence" value="ECO:0007669"/>
    <property type="project" value="InterPro"/>
</dbReference>
<evidence type="ECO:0000256" key="12">
    <source>
        <dbReference type="ARBA" id="ARBA00041185"/>
    </source>
</evidence>
<keyword evidence="8 17" id="KW-0472">Membrane</keyword>
<gene>
    <name evidence="18" type="primary">ftsW</name>
    <name evidence="18" type="ORF">OENOO_53034</name>
</gene>
<feature type="transmembrane region" description="Helical" evidence="17">
    <location>
        <begin position="116"/>
        <end position="133"/>
    </location>
</feature>
<dbReference type="InterPro" id="IPR018365">
    <property type="entry name" value="Cell_cycle_FtsW-rel_CS"/>
</dbReference>
<evidence type="ECO:0000256" key="2">
    <source>
        <dbReference type="ARBA" id="ARBA00022676"/>
    </source>
</evidence>
<proteinExistence type="inferred from homology"/>
<feature type="transmembrane region" description="Helical" evidence="17">
    <location>
        <begin position="42"/>
        <end position="63"/>
    </location>
</feature>
<dbReference type="GO" id="GO:0015648">
    <property type="term" value="F:lipid-linked peptidoglycan transporter activity"/>
    <property type="evidence" value="ECO:0007669"/>
    <property type="project" value="TreeGrafter"/>
</dbReference>
<comment type="similarity">
    <text evidence="11">Belongs to the SEDS family. FtsW subfamily.</text>
</comment>
<dbReference type="PANTHER" id="PTHR30474">
    <property type="entry name" value="CELL CYCLE PROTEIN"/>
    <property type="match status" value="1"/>
</dbReference>
<dbReference type="Pfam" id="PF01098">
    <property type="entry name" value="FTSW_RODA_SPOVE"/>
    <property type="match status" value="1"/>
</dbReference>
<evidence type="ECO:0000256" key="15">
    <source>
        <dbReference type="ARBA" id="ARBA00049902"/>
    </source>
</evidence>
<dbReference type="HOGENOM" id="CLU_029243_1_2_9"/>
<dbReference type="GO" id="GO:0032153">
    <property type="term" value="C:cell division site"/>
    <property type="evidence" value="ECO:0007669"/>
    <property type="project" value="TreeGrafter"/>
</dbReference>
<accession>A0NIX3</accession>
<dbReference type="Proteomes" id="UP000003346">
    <property type="component" value="Unassembled WGS sequence"/>
</dbReference>
<keyword evidence="5" id="KW-0133">Cell shape</keyword>
<keyword evidence="7 17" id="KW-1133">Transmembrane helix</keyword>
<dbReference type="EMBL" id="AAUV01000048">
    <property type="protein sequence ID" value="EAV39555.1"/>
    <property type="molecule type" value="Genomic_DNA"/>
</dbReference>
<dbReference type="InterPro" id="IPR001182">
    <property type="entry name" value="FtsW/RodA"/>
</dbReference>
<comment type="subcellular location">
    <subcellularLocation>
        <location evidence="1">Membrane</location>
        <topology evidence="1">Multi-pass membrane protein</topology>
    </subcellularLocation>
</comment>
<comment type="catalytic activity">
    <reaction evidence="15">
        <text>[GlcNAc-(1-&gt;4)-Mur2Ac(oyl-L-Ala-gamma-D-Glu-L-Lys-D-Ala-D-Ala)](n)-di-trans,octa-cis-undecaprenyl diphosphate + beta-D-GlcNAc-(1-&gt;4)-Mur2Ac(oyl-L-Ala-gamma-D-Glu-L-Lys-D-Ala-D-Ala)-di-trans,octa-cis-undecaprenyl diphosphate = [GlcNAc-(1-&gt;4)-Mur2Ac(oyl-L-Ala-gamma-D-Glu-L-Lys-D-Ala-D-Ala)](n+1)-di-trans,octa-cis-undecaprenyl diphosphate + di-trans,octa-cis-undecaprenyl diphosphate + H(+)</text>
        <dbReference type="Rhea" id="RHEA:23708"/>
        <dbReference type="Rhea" id="RHEA-COMP:9602"/>
        <dbReference type="Rhea" id="RHEA-COMP:9603"/>
        <dbReference type="ChEBI" id="CHEBI:15378"/>
        <dbReference type="ChEBI" id="CHEBI:58405"/>
        <dbReference type="ChEBI" id="CHEBI:60033"/>
        <dbReference type="ChEBI" id="CHEBI:78435"/>
        <dbReference type="EC" id="2.4.99.28"/>
    </reaction>
</comment>
<evidence type="ECO:0000256" key="9">
    <source>
        <dbReference type="ARBA" id="ARBA00032370"/>
    </source>
</evidence>